<dbReference type="InterPro" id="IPR009663">
    <property type="entry name" value="PAP_PilO"/>
</dbReference>
<feature type="region of interest" description="Disordered" evidence="1">
    <location>
        <begin position="461"/>
        <end position="517"/>
    </location>
</feature>
<keyword evidence="2" id="KW-0614">Plasmid</keyword>
<feature type="compositionally biased region" description="Basic and acidic residues" evidence="1">
    <location>
        <begin position="414"/>
        <end position="424"/>
    </location>
</feature>
<geneLocation type="plasmid" evidence="2">
    <name>I</name>
</geneLocation>
<feature type="region of interest" description="Disordered" evidence="1">
    <location>
        <begin position="412"/>
        <end position="440"/>
    </location>
</feature>
<dbReference type="EMBL" id="LT984809">
    <property type="protein sequence ID" value="SPD48676.1"/>
    <property type="molecule type" value="Genomic_DNA"/>
</dbReference>
<dbReference type="RefSeq" id="WP_238987355.1">
    <property type="nucleotide sequence ID" value="NZ_LT984809.1"/>
</dbReference>
<evidence type="ECO:0000313" key="2">
    <source>
        <dbReference type="EMBL" id="SPD48676.1"/>
    </source>
</evidence>
<reference evidence="2" key="1">
    <citation type="submission" date="2018-01" db="EMBL/GenBank/DDBJ databases">
        <authorList>
            <person name="Gaut B.S."/>
            <person name="Morton B.R."/>
            <person name="Clegg M.T."/>
            <person name="Duvall M.R."/>
        </authorList>
    </citation>
    <scope>NUCLEOTIDE SEQUENCE</scope>
    <source>
        <strain evidence="2">Cupriavidus taiwanensis STM 8555</strain>
    </source>
</reference>
<gene>
    <name evidence="2" type="ORF">CBM2612_P0021</name>
</gene>
<dbReference type="AlphaFoldDB" id="A0A375HCL3"/>
<organism evidence="2">
    <name type="scientific">Cupriavidus taiwanensis</name>
    <dbReference type="NCBI Taxonomy" id="164546"/>
    <lineage>
        <taxon>Bacteria</taxon>
        <taxon>Pseudomonadati</taxon>
        <taxon>Pseudomonadota</taxon>
        <taxon>Betaproteobacteria</taxon>
        <taxon>Burkholderiales</taxon>
        <taxon>Burkholderiaceae</taxon>
        <taxon>Cupriavidus</taxon>
    </lineage>
</organism>
<protein>
    <submittedName>
        <fullName evidence="2">Type IV pilus biosynthesis protein putative pilO homolog putative (Modular protein)</fullName>
    </submittedName>
</protein>
<sequence>MAQILSFPGLKGAFAIGLTWQHEEVQPSKSAVRASAMALGRHFRWGIVHQSAEGAVQSGFCEPMAGVKVSAVKPLAAIVAGQHQQPWMGLFHLQDSLYWYVAVRQGHAIISGGDRVGTIEELDTIRARHRALGDWTEVEGTLRDLAAMARASKGVSAMHDVLTGPWRSTAYALAAVSAVGAIAGGGWYWYDMQQEAEREAQRARHRAIAAAQRLNEAARPRTLPWVEEASPSAFLQACRRAWDGQLLAESGWTMAAWRCKPATATTLHIETSWKREGGVAANAPGSLSADGNQANATAVARAAFLPSPSEIAAVGEAQRAIWTYAQARGMALQVTMPPALLPSDGKTPVDPWLVMTADINFGTPPWLGMGAGLDNVAGLRLTEVSYEAATQTWKGVGKLYAQRNGIAAPLPRLNTKESHDDRDTFAPVGRCRSQGGPRRDRRYAIGAIGQVRHADAAAPARGAGAAYPLPPHARGQLRQGRMHVEPACAGRGCSAAPTRSGNGPLRGRPRPRPWAHQ</sequence>
<name>A0A375HCL3_9BURK</name>
<proteinExistence type="predicted"/>
<evidence type="ECO:0000256" key="1">
    <source>
        <dbReference type="SAM" id="MobiDB-lite"/>
    </source>
</evidence>
<feature type="compositionally biased region" description="Basic residues" evidence="1">
    <location>
        <begin position="507"/>
        <end position="517"/>
    </location>
</feature>
<accession>A0A375HCL3</accession>
<dbReference type="Pfam" id="PF06864">
    <property type="entry name" value="PAP_PilO"/>
    <property type="match status" value="1"/>
</dbReference>